<dbReference type="SUPFAM" id="SSF52833">
    <property type="entry name" value="Thioredoxin-like"/>
    <property type="match status" value="1"/>
</dbReference>
<evidence type="ECO:0000256" key="2">
    <source>
        <dbReference type="ARBA" id="ARBA00005679"/>
    </source>
</evidence>
<protein>
    <recommendedName>
        <fullName evidence="9">Gamma-interferon-inducible lysosomal thiol reductase</fullName>
    </recommendedName>
</protein>
<dbReference type="PANTHER" id="PTHR13234:SF8">
    <property type="entry name" value="GAMMA-INTERFERON-INDUCIBLE LYSOSOMAL THIOL REDUCTASE"/>
    <property type="match status" value="1"/>
</dbReference>
<feature type="chain" id="PRO_5038932190" description="Gamma-interferon-inducible lysosomal thiol reductase" evidence="6">
    <location>
        <begin position="27"/>
        <end position="241"/>
    </location>
</feature>
<comment type="caution">
    <text evidence="7">The sequence shown here is derived from an EMBL/GenBank/DDBJ whole genome shotgun (WGS) entry which is preliminary data.</text>
</comment>
<sequence length="241" mass="25323">MKAGSVTTGLLRLLAVTAALALGAAGTATDVAPVNVTLYAEALCPYCASFLAETLAPLLDNGFDNVIDFRYVAWGNARRDEDGAVACQHGPAECGLDRVISCATHLQPDRAVWLSFLLCLEAAPATDREAAVDGCAARAGIDAANLHSCAEGEQGRALEAEAEAATADLRPPHRYVPWVVVNGVPLGEDADKLWRYVCIAYSGKRPEACYAPPAAVSTSGRSRAELRASVGGRERLPMAQL</sequence>
<reference evidence="7" key="2">
    <citation type="submission" date="2020-11" db="EMBL/GenBank/DDBJ databases">
        <authorList>
            <person name="Cecchin M."/>
            <person name="Marcolungo L."/>
            <person name="Rossato M."/>
            <person name="Girolomoni L."/>
            <person name="Cosentino E."/>
            <person name="Cuine S."/>
            <person name="Li-Beisson Y."/>
            <person name="Delledonne M."/>
            <person name="Ballottari M."/>
        </authorList>
    </citation>
    <scope>NUCLEOTIDE SEQUENCE</scope>
    <source>
        <strain evidence="7">211/11P</strain>
        <tissue evidence="7">Whole cell</tissue>
    </source>
</reference>
<evidence type="ECO:0000256" key="4">
    <source>
        <dbReference type="ARBA" id="ARBA00022729"/>
    </source>
</evidence>
<dbReference type="GO" id="GO:0005576">
    <property type="term" value="C:extracellular region"/>
    <property type="evidence" value="ECO:0007669"/>
    <property type="project" value="UniProtKB-SubCell"/>
</dbReference>
<dbReference type="Proteomes" id="UP001055712">
    <property type="component" value="Unassembled WGS sequence"/>
</dbReference>
<comment type="similarity">
    <text evidence="2">Belongs to the GILT family.</text>
</comment>
<reference evidence="7" key="1">
    <citation type="journal article" date="2019" name="Plant J.">
        <title>Chlorella vulgaris genome assembly and annotation reveals the molecular basis for metabolic acclimation to high light conditions.</title>
        <authorList>
            <person name="Cecchin M."/>
            <person name="Marcolungo L."/>
            <person name="Rossato M."/>
            <person name="Girolomoni L."/>
            <person name="Cosentino E."/>
            <person name="Cuine S."/>
            <person name="Li-Beisson Y."/>
            <person name="Delledonne M."/>
            <person name="Ballottari M."/>
        </authorList>
    </citation>
    <scope>NUCLEOTIDE SEQUENCE</scope>
    <source>
        <strain evidence="7">211/11P</strain>
    </source>
</reference>
<dbReference type="OrthoDB" id="958254at2759"/>
<organism evidence="7 8">
    <name type="scientific">Chlorella vulgaris</name>
    <name type="common">Green alga</name>
    <dbReference type="NCBI Taxonomy" id="3077"/>
    <lineage>
        <taxon>Eukaryota</taxon>
        <taxon>Viridiplantae</taxon>
        <taxon>Chlorophyta</taxon>
        <taxon>core chlorophytes</taxon>
        <taxon>Trebouxiophyceae</taxon>
        <taxon>Chlorellales</taxon>
        <taxon>Chlorellaceae</taxon>
        <taxon>Chlorella clade</taxon>
        <taxon>Chlorella</taxon>
    </lineage>
</organism>
<dbReference type="PANTHER" id="PTHR13234">
    <property type="entry name" value="GAMMA-INTERFERON INDUCIBLE LYSOSOMAL THIOL REDUCTASE GILT"/>
    <property type="match status" value="1"/>
</dbReference>
<dbReference type="EMBL" id="SIDB01000001">
    <property type="protein sequence ID" value="KAI3437801.1"/>
    <property type="molecule type" value="Genomic_DNA"/>
</dbReference>
<dbReference type="Pfam" id="PF03227">
    <property type="entry name" value="GILT"/>
    <property type="match status" value="1"/>
</dbReference>
<dbReference type="InterPro" id="IPR004911">
    <property type="entry name" value="Interferon-induced_GILT"/>
</dbReference>
<dbReference type="Gene3D" id="3.40.30.10">
    <property type="entry name" value="Glutaredoxin"/>
    <property type="match status" value="1"/>
</dbReference>
<evidence type="ECO:0000256" key="3">
    <source>
        <dbReference type="ARBA" id="ARBA00022525"/>
    </source>
</evidence>
<keyword evidence="4 6" id="KW-0732">Signal</keyword>
<proteinExistence type="inferred from homology"/>
<evidence type="ECO:0000256" key="1">
    <source>
        <dbReference type="ARBA" id="ARBA00004613"/>
    </source>
</evidence>
<feature type="signal peptide" evidence="6">
    <location>
        <begin position="1"/>
        <end position="26"/>
    </location>
</feature>
<dbReference type="GO" id="GO:0016671">
    <property type="term" value="F:oxidoreductase activity, acting on a sulfur group of donors, disulfide as acceptor"/>
    <property type="evidence" value="ECO:0007669"/>
    <property type="project" value="InterPro"/>
</dbReference>
<keyword evidence="3" id="KW-0964">Secreted</keyword>
<comment type="subcellular location">
    <subcellularLocation>
        <location evidence="1">Secreted</location>
    </subcellularLocation>
</comment>
<dbReference type="InterPro" id="IPR036249">
    <property type="entry name" value="Thioredoxin-like_sf"/>
</dbReference>
<evidence type="ECO:0000313" key="7">
    <source>
        <dbReference type="EMBL" id="KAI3437801.1"/>
    </source>
</evidence>
<accession>A0A9D4Z204</accession>
<keyword evidence="5" id="KW-0325">Glycoprotein</keyword>
<gene>
    <name evidence="7" type="ORF">D9Q98_000248</name>
</gene>
<evidence type="ECO:0000256" key="6">
    <source>
        <dbReference type="SAM" id="SignalP"/>
    </source>
</evidence>
<evidence type="ECO:0000256" key="5">
    <source>
        <dbReference type="ARBA" id="ARBA00023180"/>
    </source>
</evidence>
<dbReference type="AlphaFoldDB" id="A0A9D4Z204"/>
<evidence type="ECO:0000313" key="8">
    <source>
        <dbReference type="Proteomes" id="UP001055712"/>
    </source>
</evidence>
<evidence type="ECO:0008006" key="9">
    <source>
        <dbReference type="Google" id="ProtNLM"/>
    </source>
</evidence>
<keyword evidence="8" id="KW-1185">Reference proteome</keyword>
<name>A0A9D4Z204_CHLVU</name>